<keyword evidence="1" id="KW-1133">Transmembrane helix</keyword>
<keyword evidence="1" id="KW-0472">Membrane</keyword>
<dbReference type="Proteomes" id="UP000683925">
    <property type="component" value="Unassembled WGS sequence"/>
</dbReference>
<evidence type="ECO:0000313" key="2">
    <source>
        <dbReference type="EMBL" id="CAD8187269.1"/>
    </source>
</evidence>
<keyword evidence="3" id="KW-1185">Reference proteome</keyword>
<comment type="caution">
    <text evidence="2">The sequence shown here is derived from an EMBL/GenBank/DDBJ whole genome shotgun (WGS) entry which is preliminary data.</text>
</comment>
<accession>A0A8S1WGH6</accession>
<reference evidence="2" key="1">
    <citation type="submission" date="2021-01" db="EMBL/GenBank/DDBJ databases">
        <authorList>
            <consortium name="Genoscope - CEA"/>
            <person name="William W."/>
        </authorList>
    </citation>
    <scope>NUCLEOTIDE SEQUENCE</scope>
</reference>
<feature type="transmembrane region" description="Helical" evidence="1">
    <location>
        <begin position="116"/>
        <end position="136"/>
    </location>
</feature>
<dbReference type="EMBL" id="CAJJDP010000088">
    <property type="protein sequence ID" value="CAD8187269.1"/>
    <property type="molecule type" value="Genomic_DNA"/>
</dbReference>
<name>A0A8S1WGH6_PAROT</name>
<evidence type="ECO:0000256" key="1">
    <source>
        <dbReference type="SAM" id="Phobius"/>
    </source>
</evidence>
<protein>
    <recommendedName>
        <fullName evidence="4">Transmembrane protein</fullName>
    </recommendedName>
</protein>
<evidence type="ECO:0000313" key="3">
    <source>
        <dbReference type="Proteomes" id="UP000683925"/>
    </source>
</evidence>
<gene>
    <name evidence="2" type="ORF">POCTA_138.1.T0890203</name>
</gene>
<proteinExistence type="predicted"/>
<dbReference type="AlphaFoldDB" id="A0A8S1WGH6"/>
<keyword evidence="1" id="KW-0812">Transmembrane</keyword>
<evidence type="ECO:0008006" key="4">
    <source>
        <dbReference type="Google" id="ProtNLM"/>
    </source>
</evidence>
<organism evidence="2 3">
    <name type="scientific">Paramecium octaurelia</name>
    <dbReference type="NCBI Taxonomy" id="43137"/>
    <lineage>
        <taxon>Eukaryota</taxon>
        <taxon>Sar</taxon>
        <taxon>Alveolata</taxon>
        <taxon>Ciliophora</taxon>
        <taxon>Intramacronucleata</taxon>
        <taxon>Oligohymenophorea</taxon>
        <taxon>Peniculida</taxon>
        <taxon>Parameciidae</taxon>
        <taxon>Paramecium</taxon>
    </lineage>
</organism>
<sequence>MQKIQSAIYNMRTCLIFQHPKILNIAKSSQAIHVLSKIKNLLKKNKVKLQLLRYYSSGPMLVEPFVSQTKICDERMYNFHSIFFNDKMCNTFANSSLQLPKGHNQMDNNFISNLRYFQQFLIPLVYILYICCCFYYRY</sequence>